<feature type="region of interest" description="Disordered" evidence="2">
    <location>
        <begin position="304"/>
        <end position="325"/>
    </location>
</feature>
<feature type="region of interest" description="Disordered" evidence="2">
    <location>
        <begin position="343"/>
        <end position="373"/>
    </location>
</feature>
<sequence length="509" mass="55509">MTIGPNQVWSRQEETARTARLRSLSLCTRGSRQRRPIPLGFWPEASFVRHSASILRRVKTLDWDWSLLLQSPRLLAPPQSLVSSLSPKRPSGCLLTASSDGGGEQGRNGRSGGDEQGRIRRPHDSHDDLLLSAGRRRSPPVAGVAAQRPRQPLPRVDAAVAAPLGFAVKEITHYFVSLLRFDVKEISTPMVTTASIDALLQMKCSSCATAGKEGRKVLVNQLEVSFEFCKITWSIIDVLDINTFSSRILSSFSKFKATILFVELVATGIASDAVVCYQTGLVAGKSQSQSSVCILPFSGVTRPPNPKSIHHRASSRSIALPRPRRRPRSIAVALALHRRPSPSITLRRPRSGSDAAPISTHPTEEEEVTVERTPEEEEARLRYLEFVQQAAAQAVVLAAAAYAYAKQDAGPLRPGVDHVEGTVKAVVGPVYDRYHAVPLDLLKFLDRKVASADGVDSGDRPLQYMPALGVVGGCYAILAMTVAVVPCDSILGVTAEEENRWRNSHRENS</sequence>
<evidence type="ECO:0000313" key="3">
    <source>
        <dbReference type="EMBL" id="KAK1603339.1"/>
    </source>
</evidence>
<gene>
    <name evidence="3" type="ORF">QYE76_018352</name>
</gene>
<dbReference type="Pfam" id="PF05755">
    <property type="entry name" value="REF"/>
    <property type="match status" value="1"/>
</dbReference>
<evidence type="ECO:0000313" key="4">
    <source>
        <dbReference type="Proteomes" id="UP001231189"/>
    </source>
</evidence>
<protein>
    <submittedName>
        <fullName evidence="3">Uncharacterized protein</fullName>
    </submittedName>
</protein>
<proteinExistence type="inferred from homology"/>
<dbReference type="AlphaFoldDB" id="A0AAD8QJZ2"/>
<dbReference type="EMBL" id="JAUUTY010000073">
    <property type="protein sequence ID" value="KAK1603339.1"/>
    <property type="molecule type" value="Genomic_DNA"/>
</dbReference>
<accession>A0AAD8QJZ2</accession>
<evidence type="ECO:0000256" key="1">
    <source>
        <dbReference type="ARBA" id="ARBA00009737"/>
    </source>
</evidence>
<name>A0AAD8QJZ2_LOLMU</name>
<evidence type="ECO:0000256" key="2">
    <source>
        <dbReference type="SAM" id="MobiDB-lite"/>
    </source>
</evidence>
<organism evidence="3 4">
    <name type="scientific">Lolium multiflorum</name>
    <name type="common">Italian ryegrass</name>
    <name type="synonym">Lolium perenne subsp. multiflorum</name>
    <dbReference type="NCBI Taxonomy" id="4521"/>
    <lineage>
        <taxon>Eukaryota</taxon>
        <taxon>Viridiplantae</taxon>
        <taxon>Streptophyta</taxon>
        <taxon>Embryophyta</taxon>
        <taxon>Tracheophyta</taxon>
        <taxon>Spermatophyta</taxon>
        <taxon>Magnoliopsida</taxon>
        <taxon>Liliopsida</taxon>
        <taxon>Poales</taxon>
        <taxon>Poaceae</taxon>
        <taxon>BOP clade</taxon>
        <taxon>Pooideae</taxon>
        <taxon>Poodae</taxon>
        <taxon>Poeae</taxon>
        <taxon>Poeae Chloroplast Group 2 (Poeae type)</taxon>
        <taxon>Loliodinae</taxon>
        <taxon>Loliinae</taxon>
        <taxon>Lolium</taxon>
    </lineage>
</organism>
<feature type="region of interest" description="Disordered" evidence="2">
    <location>
        <begin position="79"/>
        <end position="132"/>
    </location>
</feature>
<dbReference type="InterPro" id="IPR008802">
    <property type="entry name" value="REF"/>
</dbReference>
<dbReference type="PANTHER" id="PTHR33732:SF9">
    <property type="entry name" value="REF_SRPP-LIKE PROTEIN OS05G0151300_LOC_OS05G05940"/>
    <property type="match status" value="1"/>
</dbReference>
<dbReference type="PANTHER" id="PTHR33732">
    <property type="entry name" value="REF/SRPP-LIKE PROTEIN OS05G0151300/LOC_OS05G05940"/>
    <property type="match status" value="1"/>
</dbReference>
<keyword evidence="4" id="KW-1185">Reference proteome</keyword>
<feature type="compositionally biased region" description="Gly residues" evidence="2">
    <location>
        <begin position="100"/>
        <end position="111"/>
    </location>
</feature>
<reference evidence="3" key="1">
    <citation type="submission" date="2023-07" db="EMBL/GenBank/DDBJ databases">
        <title>A chromosome-level genome assembly of Lolium multiflorum.</title>
        <authorList>
            <person name="Chen Y."/>
            <person name="Copetti D."/>
            <person name="Kolliker R."/>
            <person name="Studer B."/>
        </authorList>
    </citation>
    <scope>NUCLEOTIDE SEQUENCE</scope>
    <source>
        <strain evidence="3">02402/16</strain>
        <tissue evidence="3">Leaf</tissue>
    </source>
</reference>
<comment type="similarity">
    <text evidence="1">Belongs to the REF/SRPP family.</text>
</comment>
<feature type="compositionally biased region" description="Basic and acidic residues" evidence="2">
    <location>
        <begin position="112"/>
        <end position="129"/>
    </location>
</feature>
<comment type="caution">
    <text evidence="3">The sequence shown here is derived from an EMBL/GenBank/DDBJ whole genome shotgun (WGS) entry which is preliminary data.</text>
</comment>
<dbReference type="Proteomes" id="UP001231189">
    <property type="component" value="Unassembled WGS sequence"/>
</dbReference>